<reference evidence="2 3" key="1">
    <citation type="submission" date="2016-08" db="EMBL/GenBank/DDBJ databases">
        <title>A Parts List for Fungal Cellulosomes Revealed by Comparative Genomics.</title>
        <authorList>
            <consortium name="DOE Joint Genome Institute"/>
            <person name="Haitjema C.H."/>
            <person name="Gilmore S.P."/>
            <person name="Henske J.K."/>
            <person name="Solomon K.V."/>
            <person name="De Groot R."/>
            <person name="Kuo A."/>
            <person name="Mondo S.J."/>
            <person name="Salamov A.A."/>
            <person name="Labutti K."/>
            <person name="Zhao Z."/>
            <person name="Chiniquy J."/>
            <person name="Barry K."/>
            <person name="Brewer H.M."/>
            <person name="Purvine S.O."/>
            <person name="Wright A.T."/>
            <person name="Boxma B."/>
            <person name="Van Alen T."/>
            <person name="Hackstein J.H."/>
            <person name="Baker S.E."/>
            <person name="Grigoriev I.V."/>
            <person name="O'Malley M.A."/>
        </authorList>
    </citation>
    <scope>NUCLEOTIDE SEQUENCE [LARGE SCALE GENOMIC DNA]</scope>
    <source>
        <strain evidence="2 3">G1</strain>
    </source>
</reference>
<dbReference type="STRING" id="1754190.A0A1Y2ESE0"/>
<keyword evidence="3" id="KW-1185">Reference proteome</keyword>
<dbReference type="AlphaFoldDB" id="A0A1Y2ESE0"/>
<evidence type="ECO:0000313" key="3">
    <source>
        <dbReference type="Proteomes" id="UP000193920"/>
    </source>
</evidence>
<evidence type="ECO:0000313" key="2">
    <source>
        <dbReference type="EMBL" id="ORY74469.1"/>
    </source>
</evidence>
<organism evidence="2 3">
    <name type="scientific">Neocallimastix californiae</name>
    <dbReference type="NCBI Taxonomy" id="1754190"/>
    <lineage>
        <taxon>Eukaryota</taxon>
        <taxon>Fungi</taxon>
        <taxon>Fungi incertae sedis</taxon>
        <taxon>Chytridiomycota</taxon>
        <taxon>Chytridiomycota incertae sedis</taxon>
        <taxon>Neocallimastigomycetes</taxon>
        <taxon>Neocallimastigales</taxon>
        <taxon>Neocallimastigaceae</taxon>
        <taxon>Neocallimastix</taxon>
    </lineage>
</organism>
<proteinExistence type="predicted"/>
<accession>A0A1Y2ESE0</accession>
<gene>
    <name evidence="2" type="ORF">LY90DRAFT_502619</name>
</gene>
<feature type="compositionally biased region" description="Basic and acidic residues" evidence="1">
    <location>
        <begin position="266"/>
        <end position="324"/>
    </location>
</feature>
<dbReference type="Proteomes" id="UP000193920">
    <property type="component" value="Unassembled WGS sequence"/>
</dbReference>
<sequence>MKTTTVSTSTIIPRKRTFDSFSNTSYGYVVPTSLVSMFERMEKDFEKENENSKQNPKNDKIKKLKQLDKNEPYMILNKSMPFHSPLVGLEMNPFIFNKKYIKHFRTSYEDSKIHCINSYDNRYIIIDFSNINDIMNLVQTIACEFNKHWSWEIKTMNKSYFIEKVYSFLNKQNEIAKLIINKNKSDNNTNLISDNAKNNIANIESGINSKLNNNTKTTDGYTIATSDDDNNKQENNENSDTKNNQMNKYDTKEKNKKMDVINNNNNKEKEKEKEIKNDNDTKEKDNKNNKNNDENKNNKENSINKKDEEKKDNNKDKENNIRKNNKHILEFHETSVNNMINTSPTKLKLKKLGLVILRHSLTPQNYDDYINRPKTTNKTNNEYKAAIAQRLKSPSEIFWTYQQIERGRLPAESCPYTIKKVFLSENKYEGLSPLDIELRYMSWSGEIIHILPDKPIEELFFNAKCLWVTIPWENHLF</sequence>
<comment type="caution">
    <text evidence="2">The sequence shown here is derived from an EMBL/GenBank/DDBJ whole genome shotgun (WGS) entry which is preliminary data.</text>
</comment>
<dbReference type="EMBL" id="MCOG01000029">
    <property type="protein sequence ID" value="ORY74469.1"/>
    <property type="molecule type" value="Genomic_DNA"/>
</dbReference>
<feature type="region of interest" description="Disordered" evidence="1">
    <location>
        <begin position="208"/>
        <end position="324"/>
    </location>
</feature>
<dbReference type="OrthoDB" id="2162525at2759"/>
<feature type="compositionally biased region" description="Basic and acidic residues" evidence="1">
    <location>
        <begin position="249"/>
        <end position="259"/>
    </location>
</feature>
<evidence type="ECO:0000256" key="1">
    <source>
        <dbReference type="SAM" id="MobiDB-lite"/>
    </source>
</evidence>
<feature type="compositionally biased region" description="Polar residues" evidence="1">
    <location>
        <begin position="208"/>
        <end position="225"/>
    </location>
</feature>
<name>A0A1Y2ESE0_9FUNG</name>
<protein>
    <submittedName>
        <fullName evidence="2">Uncharacterized protein</fullName>
    </submittedName>
</protein>